<dbReference type="EMBL" id="BAAAPK010000002">
    <property type="protein sequence ID" value="GAA1685657.1"/>
    <property type="molecule type" value="Genomic_DNA"/>
</dbReference>
<evidence type="ECO:0000256" key="1">
    <source>
        <dbReference type="SAM" id="SignalP"/>
    </source>
</evidence>
<dbReference type="Proteomes" id="UP001500596">
    <property type="component" value="Unassembled WGS sequence"/>
</dbReference>
<gene>
    <name evidence="2" type="ORF">GCM10009807_31830</name>
</gene>
<dbReference type="PROSITE" id="PS51257">
    <property type="entry name" value="PROKAR_LIPOPROTEIN"/>
    <property type="match status" value="1"/>
</dbReference>
<keyword evidence="1" id="KW-0732">Signal</keyword>
<comment type="caution">
    <text evidence="2">The sequence shown here is derived from an EMBL/GenBank/DDBJ whole genome shotgun (WGS) entry which is preliminary data.</text>
</comment>
<evidence type="ECO:0000313" key="3">
    <source>
        <dbReference type="Proteomes" id="UP001500596"/>
    </source>
</evidence>
<proteinExistence type="predicted"/>
<keyword evidence="3" id="KW-1185">Reference proteome</keyword>
<feature type="signal peptide" evidence="1">
    <location>
        <begin position="1"/>
        <end position="23"/>
    </location>
</feature>
<accession>A0ABP4TC26</accession>
<reference evidence="3" key="1">
    <citation type="journal article" date="2019" name="Int. J. Syst. Evol. Microbiol.">
        <title>The Global Catalogue of Microorganisms (GCM) 10K type strain sequencing project: providing services to taxonomists for standard genome sequencing and annotation.</title>
        <authorList>
            <consortium name="The Broad Institute Genomics Platform"/>
            <consortium name="The Broad Institute Genome Sequencing Center for Infectious Disease"/>
            <person name="Wu L."/>
            <person name="Ma J."/>
        </authorList>
    </citation>
    <scope>NUCLEOTIDE SEQUENCE [LARGE SCALE GENOMIC DNA]</scope>
    <source>
        <strain evidence="3">JCM 15575</strain>
    </source>
</reference>
<evidence type="ECO:0000313" key="2">
    <source>
        <dbReference type="EMBL" id="GAA1685657.1"/>
    </source>
</evidence>
<name>A0ABP4TC26_9MICO</name>
<organism evidence="2 3">
    <name type="scientific">Microbacterium lacus</name>
    <dbReference type="NCBI Taxonomy" id="415217"/>
    <lineage>
        <taxon>Bacteria</taxon>
        <taxon>Bacillati</taxon>
        <taxon>Actinomycetota</taxon>
        <taxon>Actinomycetes</taxon>
        <taxon>Micrococcales</taxon>
        <taxon>Microbacteriaceae</taxon>
        <taxon>Microbacterium</taxon>
    </lineage>
</organism>
<feature type="chain" id="PRO_5045863848" evidence="1">
    <location>
        <begin position="24"/>
        <end position="152"/>
    </location>
</feature>
<protein>
    <submittedName>
        <fullName evidence="2">Uncharacterized protein</fullName>
    </submittedName>
</protein>
<dbReference type="RefSeq" id="WP_344055992.1">
    <property type="nucleotide sequence ID" value="NZ_BAAAPK010000002.1"/>
</dbReference>
<sequence>MLRRTLALSAATVLLGLGLTACTNPIDQLVQGGVEQGVEEAIEQATGGNVDIDTGSGASLPSDFPADVPVPPGTITSSLTTDGIFQIMTTLDDVAQGATFAEEVEAAGYTLTTSQDLGEMKVWILENGTWTLSVTTIDGESPYLSYTVGPVG</sequence>